<dbReference type="GeneID" id="4353416"/>
<proteinExistence type="predicted"/>
<evidence type="ECO:0000313" key="1">
    <source>
        <dbReference type="EMBL" id="EAU31579.1"/>
    </source>
</evidence>
<accession>Q0CD28</accession>
<dbReference type="EMBL" id="CH476605">
    <property type="protein sequence ID" value="EAU31579.1"/>
    <property type="molecule type" value="Genomic_DNA"/>
</dbReference>
<dbReference type="STRING" id="341663.Q0CD28"/>
<protein>
    <recommendedName>
        <fullName evidence="3">F-box domain-containing protein</fullName>
    </recommendedName>
</protein>
<sequence length="374" mass="42333">MPIPMMCMEINQYVARGIREPAMFDLCFNASSAMPGYLTSRCVVYRLSHDDFSENIRSHVREATILSIGDVDLLFKALKVVSRLPNLQNVILYSSKHLSPGFIEALVAHPRRPTLELLDQDGTMKAPMKLSPVSSLHAAVDVGAGIHEGPNSRLLALQKLLFACPNLRSLSLSVVDQHDHCNLRHLMFPSITNFHLSEPDVFPPIKDLSLNGYQIGHLEWPHWRDGFRWDQLSSLTLGPQPDRHNLGLLTGYVQHLRHFTLLAYNEEESVPAEDIDRFLMAFTSLVHLEIRGHSCSVEAVTNHPGLVHICLHECERSPEQLTQSGLSIHRETLTAPDLELLHSRCPHIEDLEIDCNRRDGQWVKHTSKVYDTNH</sequence>
<evidence type="ECO:0008006" key="3">
    <source>
        <dbReference type="Google" id="ProtNLM"/>
    </source>
</evidence>
<dbReference type="AlphaFoldDB" id="Q0CD28"/>
<dbReference type="HOGENOM" id="CLU_739615_0_0_1"/>
<dbReference type="InterPro" id="IPR032675">
    <property type="entry name" value="LRR_dom_sf"/>
</dbReference>
<dbReference type="RefSeq" id="XP_001217027.1">
    <property type="nucleotide sequence ID" value="XM_001217027.1"/>
</dbReference>
<name>Q0CD28_ASPTN</name>
<evidence type="ECO:0000313" key="2">
    <source>
        <dbReference type="Proteomes" id="UP000007963"/>
    </source>
</evidence>
<dbReference type="SUPFAM" id="SSF52047">
    <property type="entry name" value="RNI-like"/>
    <property type="match status" value="1"/>
</dbReference>
<dbReference type="Gene3D" id="3.80.10.10">
    <property type="entry name" value="Ribonuclease Inhibitor"/>
    <property type="match status" value="1"/>
</dbReference>
<reference evidence="2" key="1">
    <citation type="submission" date="2005-09" db="EMBL/GenBank/DDBJ databases">
        <title>Annotation of the Aspergillus terreus NIH2624 genome.</title>
        <authorList>
            <person name="Birren B.W."/>
            <person name="Lander E.S."/>
            <person name="Galagan J.E."/>
            <person name="Nusbaum C."/>
            <person name="Devon K."/>
            <person name="Henn M."/>
            <person name="Ma L.-J."/>
            <person name="Jaffe D.B."/>
            <person name="Butler J."/>
            <person name="Alvarez P."/>
            <person name="Gnerre S."/>
            <person name="Grabherr M."/>
            <person name="Kleber M."/>
            <person name="Mauceli E.W."/>
            <person name="Brockman W."/>
            <person name="Rounsley S."/>
            <person name="Young S.K."/>
            <person name="LaButti K."/>
            <person name="Pushparaj V."/>
            <person name="DeCaprio D."/>
            <person name="Crawford M."/>
            <person name="Koehrsen M."/>
            <person name="Engels R."/>
            <person name="Montgomery P."/>
            <person name="Pearson M."/>
            <person name="Howarth C."/>
            <person name="Larson L."/>
            <person name="Luoma S."/>
            <person name="White J."/>
            <person name="Alvarado L."/>
            <person name="Kodira C.D."/>
            <person name="Zeng Q."/>
            <person name="Oleary S."/>
            <person name="Yandava C."/>
            <person name="Denning D.W."/>
            <person name="Nierman W.C."/>
            <person name="Milne T."/>
            <person name="Madden K."/>
        </authorList>
    </citation>
    <scope>NUCLEOTIDE SEQUENCE [LARGE SCALE GENOMIC DNA]</scope>
    <source>
        <strain evidence="2">NIH 2624 / FGSC A1156</strain>
    </source>
</reference>
<dbReference type="VEuPathDB" id="FungiDB:ATEG_08406"/>
<organism evidence="1 2">
    <name type="scientific">Aspergillus terreus (strain NIH 2624 / FGSC A1156)</name>
    <dbReference type="NCBI Taxonomy" id="341663"/>
    <lineage>
        <taxon>Eukaryota</taxon>
        <taxon>Fungi</taxon>
        <taxon>Dikarya</taxon>
        <taxon>Ascomycota</taxon>
        <taxon>Pezizomycotina</taxon>
        <taxon>Eurotiomycetes</taxon>
        <taxon>Eurotiomycetidae</taxon>
        <taxon>Eurotiales</taxon>
        <taxon>Aspergillaceae</taxon>
        <taxon>Aspergillus</taxon>
        <taxon>Aspergillus subgen. Circumdati</taxon>
    </lineage>
</organism>
<gene>
    <name evidence="1" type="ORF">ATEG_08406</name>
</gene>
<dbReference type="Proteomes" id="UP000007963">
    <property type="component" value="Unassembled WGS sequence"/>
</dbReference>
<dbReference type="eggNOG" id="ENOG502SH5E">
    <property type="taxonomic scope" value="Eukaryota"/>
</dbReference>
<dbReference type="OrthoDB" id="3945550at2759"/>